<proteinExistence type="predicted"/>
<dbReference type="Pfam" id="PF05050">
    <property type="entry name" value="Methyltransf_21"/>
    <property type="match status" value="1"/>
</dbReference>
<dbReference type="GO" id="GO:0005886">
    <property type="term" value="C:plasma membrane"/>
    <property type="evidence" value="ECO:0007669"/>
    <property type="project" value="TreeGrafter"/>
</dbReference>
<dbReference type="GO" id="GO:0005794">
    <property type="term" value="C:Golgi apparatus"/>
    <property type="evidence" value="ECO:0007669"/>
    <property type="project" value="TreeGrafter"/>
</dbReference>
<dbReference type="GO" id="GO:0016197">
    <property type="term" value="P:endosomal transport"/>
    <property type="evidence" value="ECO:0007669"/>
    <property type="project" value="TreeGrafter"/>
</dbReference>
<organism evidence="3 4">
    <name type="scientific">Diacronema lutheri</name>
    <name type="common">Unicellular marine alga</name>
    <name type="synonym">Monochrysis lutheri</name>
    <dbReference type="NCBI Taxonomy" id="2081491"/>
    <lineage>
        <taxon>Eukaryota</taxon>
        <taxon>Haptista</taxon>
        <taxon>Haptophyta</taxon>
        <taxon>Pavlovophyceae</taxon>
        <taxon>Pavlovales</taxon>
        <taxon>Pavlovaceae</taxon>
        <taxon>Diacronema</taxon>
    </lineage>
</organism>
<evidence type="ECO:0000259" key="2">
    <source>
        <dbReference type="Pfam" id="PF05050"/>
    </source>
</evidence>
<dbReference type="GO" id="GO:0006888">
    <property type="term" value="P:endoplasmic reticulum to Golgi vesicle-mediated transport"/>
    <property type="evidence" value="ECO:0007669"/>
    <property type="project" value="TreeGrafter"/>
</dbReference>
<dbReference type="InterPro" id="IPR006342">
    <property type="entry name" value="FkbM_mtfrase"/>
</dbReference>
<comment type="caution">
    <text evidence="3">The sequence shown here is derived from an EMBL/GenBank/DDBJ whole genome shotgun (WGS) entry which is preliminary data.</text>
</comment>
<dbReference type="Gene3D" id="3.40.50.150">
    <property type="entry name" value="Vaccinia Virus protein VP39"/>
    <property type="match status" value="1"/>
</dbReference>
<dbReference type="PANTHER" id="PTHR34009:SF2">
    <property type="entry name" value="PROTEIN STAR"/>
    <property type="match status" value="1"/>
</dbReference>
<dbReference type="InterPro" id="IPR053202">
    <property type="entry name" value="EGF_Rcpt_Signaling_Reg"/>
</dbReference>
<dbReference type="OMA" id="WDAYSIS"/>
<keyword evidence="4" id="KW-1185">Reference proteome</keyword>
<name>A0A8J5XBF6_DIALT</name>
<feature type="domain" description="Methyltransferase FkbM" evidence="2">
    <location>
        <begin position="92"/>
        <end position="226"/>
    </location>
</feature>
<keyword evidence="1" id="KW-0732">Signal</keyword>
<reference evidence="3" key="1">
    <citation type="submission" date="2021-05" db="EMBL/GenBank/DDBJ databases">
        <title>The genome of the haptophyte Pavlova lutheri (Diacronema luteri, Pavlovales) - a model for lipid biosynthesis in eukaryotic algae.</title>
        <authorList>
            <person name="Hulatt C.J."/>
            <person name="Posewitz M.C."/>
        </authorList>
    </citation>
    <scope>NUCLEOTIDE SEQUENCE</scope>
    <source>
        <strain evidence="3">NIVA-4/92</strain>
    </source>
</reference>
<dbReference type="GO" id="GO:0031902">
    <property type="term" value="C:late endosome membrane"/>
    <property type="evidence" value="ECO:0007669"/>
    <property type="project" value="TreeGrafter"/>
</dbReference>
<gene>
    <name evidence="3" type="ORF">KFE25_013118</name>
</gene>
<dbReference type="InterPro" id="IPR029063">
    <property type="entry name" value="SAM-dependent_MTases_sf"/>
</dbReference>
<dbReference type="GO" id="GO:0005789">
    <property type="term" value="C:endoplasmic reticulum membrane"/>
    <property type="evidence" value="ECO:0007669"/>
    <property type="project" value="TreeGrafter"/>
</dbReference>
<feature type="chain" id="PRO_5035328225" description="Methyltransferase FkbM domain-containing protein" evidence="1">
    <location>
        <begin position="19"/>
        <end position="240"/>
    </location>
</feature>
<dbReference type="Proteomes" id="UP000751190">
    <property type="component" value="Unassembled WGS sequence"/>
</dbReference>
<evidence type="ECO:0000313" key="4">
    <source>
        <dbReference type="Proteomes" id="UP000751190"/>
    </source>
</evidence>
<feature type="signal peptide" evidence="1">
    <location>
        <begin position="1"/>
        <end position="18"/>
    </location>
</feature>
<accession>A0A8J5XBF6</accession>
<evidence type="ECO:0000313" key="3">
    <source>
        <dbReference type="EMBL" id="KAG8460468.1"/>
    </source>
</evidence>
<protein>
    <recommendedName>
        <fullName evidence="2">Methyltransferase FkbM domain-containing protein</fullName>
    </recommendedName>
</protein>
<dbReference type="PANTHER" id="PTHR34009">
    <property type="entry name" value="PROTEIN STAR"/>
    <property type="match status" value="1"/>
</dbReference>
<dbReference type="EMBL" id="JAGTXO010000032">
    <property type="protein sequence ID" value="KAG8460468.1"/>
    <property type="molecule type" value="Genomic_DNA"/>
</dbReference>
<dbReference type="OrthoDB" id="6352234at2759"/>
<sequence>MSKHEIVICCSLLLLVRARVSYPGDSEEARAFSRTTLPADEARRVDGFKPVHFFVGAQALTARNPMTSSQSGQDLAVSLILGGRASGFFVDLAANDAMHLSNTFTLEKNHGWDGICIEANPAYLWRLAHRRCAVVAAVVGERANQVVQFRFDAEYGGIDAPNVTTARSATSARRGAMTTVTLTAVLDHLRAPTRIDYLSLDVEGMEHAIMLGLDLARYTFSLLTIERPPYELVLYLGDRG</sequence>
<dbReference type="AlphaFoldDB" id="A0A8J5XBF6"/>
<evidence type="ECO:0000256" key="1">
    <source>
        <dbReference type="SAM" id="SignalP"/>
    </source>
</evidence>
<dbReference type="SUPFAM" id="SSF53335">
    <property type="entry name" value="S-adenosyl-L-methionine-dependent methyltransferases"/>
    <property type="match status" value="1"/>
</dbReference>